<organism evidence="1">
    <name type="scientific">Rhipicephalus zambeziensis</name>
    <dbReference type="NCBI Taxonomy" id="60191"/>
    <lineage>
        <taxon>Eukaryota</taxon>
        <taxon>Metazoa</taxon>
        <taxon>Ecdysozoa</taxon>
        <taxon>Arthropoda</taxon>
        <taxon>Chelicerata</taxon>
        <taxon>Arachnida</taxon>
        <taxon>Acari</taxon>
        <taxon>Parasitiformes</taxon>
        <taxon>Ixodida</taxon>
        <taxon>Ixodoidea</taxon>
        <taxon>Ixodidae</taxon>
        <taxon>Rhipicephalinae</taxon>
        <taxon>Rhipicephalus</taxon>
        <taxon>Rhipicephalus</taxon>
    </lineage>
</organism>
<sequence length="111" mass="12668">MSFTDLYIVLKECQRSLVGIVDCANVQQIKKKKNLHCSKLRLPNKECGKRQEVIPNGNLRMNASYCNVTMVMCCLKRNQALEKKFSGMPHISVWSSLTCLVCKYPEKLPMA</sequence>
<proteinExistence type="predicted"/>
<reference evidence="1" key="1">
    <citation type="journal article" date="2017" name="Parasit. Vectors">
        <title>Sialotranscriptomics of Rhipicephalus zambeziensis reveals intricate expression profiles of secretory proteins and suggests tight temporal transcriptional regulation during blood-feeding.</title>
        <authorList>
            <person name="de Castro M.H."/>
            <person name="de Klerk D."/>
            <person name="Pienaar R."/>
            <person name="Rees D.J.G."/>
            <person name="Mans B.J."/>
        </authorList>
    </citation>
    <scope>NUCLEOTIDE SEQUENCE</scope>
    <source>
        <tissue evidence="1">Salivary glands</tissue>
    </source>
</reference>
<name>A0A224YHE5_9ACAR</name>
<protein>
    <submittedName>
        <fullName evidence="1">Uncharacterized protein</fullName>
    </submittedName>
</protein>
<dbReference type="EMBL" id="GFPF01002076">
    <property type="protein sequence ID" value="MAA13222.1"/>
    <property type="molecule type" value="Transcribed_RNA"/>
</dbReference>
<accession>A0A224YHE5</accession>
<evidence type="ECO:0000313" key="1">
    <source>
        <dbReference type="EMBL" id="MAA13222.1"/>
    </source>
</evidence>
<dbReference type="AlphaFoldDB" id="A0A224YHE5"/>